<keyword evidence="2" id="KW-0812">Transmembrane</keyword>
<accession>L9WY26</accession>
<feature type="region of interest" description="Disordered" evidence="1">
    <location>
        <begin position="503"/>
        <end position="549"/>
    </location>
</feature>
<dbReference type="Gene3D" id="2.60.40.10">
    <property type="entry name" value="Immunoglobulins"/>
    <property type="match status" value="1"/>
</dbReference>
<dbReference type="SUPFAM" id="SSF49464">
    <property type="entry name" value="Carboxypeptidase regulatory domain-like"/>
    <property type="match status" value="1"/>
</dbReference>
<feature type="region of interest" description="Disordered" evidence="1">
    <location>
        <begin position="788"/>
        <end position="817"/>
    </location>
</feature>
<keyword evidence="2" id="KW-1133">Transmembrane helix</keyword>
<sequence length="863" mass="89364">MGPIAAGGLGGAAAVSDQPDEHAVENAPLETAEHQSATSETLASASTGESDYEVVPSNASAAPGERVTVDIDARTLIDDHDDADITGYDLHVEYDDDHLAFTGAETYLDDDEELEVDSGDGTAAVEWTPSGFEIIGDSIVGAITGGDASPNMDVTLVTLEFAVVGDPGETAAVDVDDASTMWSGVTGLSEYDNDDVRWGSSTVTVEGEPSDGENGDGENGEDDDENESDQRGHAEFTATGQGGYISFDEASQSDAESEGVAFPSEADGETIQMEGIVLEDGTWESTGVSFPTLDAGPVDAEVEARDGLSGEIDRETGAMTLEGELTVLVDGDEDRQFSFDIAGTTGDSGELRGAGEVDGDELAVTLVDNEFLVEDTTGDTVIDSALGLPSTQAGNNWFELDLDLDVDETESPTGTVEGVVADEDGEPIDGATVETEDGLTSTQTDAYGTYDLVLDPGTAELQVDAEGYAETTVEIDVAEAETTERDITLEAADAEFDVSVDAEDASPGETATVTGTVENAGDGAGTQDVTVSAGDESVTETVELGPGESETVTLEWDVEDDVDEYTAGIESDDDSATTAGDVVDSDGGDADDGDGDDGDEVDVDEDDDTFVAHSQGGFISFAEDADRDEALAEGLEFPTQGEDDEHIRIVGVVDDGEWESTSIVFPNLETDSGIEAEVSAPNGLEGEIDEESGEMTVRGELEVAIEGDSSRQFAFDIDTTTGTSGALDGSAEFDDEGENAAVTLVDNEFLVEDTTGDSIIDSELDLPADDAGTNWFELDLDLELDVDEETAEEASEGGSDESDGSDDEPEAPSTGSASTIVTGIGYIVGALGAVSAVGALGVGLFRRFAAGASSDSVELTRYD</sequence>
<evidence type="ECO:0000313" key="3">
    <source>
        <dbReference type="EMBL" id="ELY54071.1"/>
    </source>
</evidence>
<feature type="compositionally biased region" description="Acidic residues" evidence="1">
    <location>
        <begin position="583"/>
        <end position="604"/>
    </location>
</feature>
<dbReference type="InterPro" id="IPR013783">
    <property type="entry name" value="Ig-like_fold"/>
</dbReference>
<dbReference type="AlphaFoldDB" id="L9WY26"/>
<dbReference type="InterPro" id="IPR008965">
    <property type="entry name" value="CBM2/CBM3_carb-bd_dom_sf"/>
</dbReference>
<dbReference type="Pfam" id="PF13620">
    <property type="entry name" value="CarboxypepD_reg"/>
    <property type="match status" value="1"/>
</dbReference>
<keyword evidence="4" id="KW-1185">Reference proteome</keyword>
<feature type="compositionally biased region" description="Low complexity" evidence="1">
    <location>
        <begin position="36"/>
        <end position="49"/>
    </location>
</feature>
<dbReference type="InterPro" id="IPR008969">
    <property type="entry name" value="CarboxyPept-like_regulatory"/>
</dbReference>
<dbReference type="STRING" id="1227499.C493_13513"/>
<dbReference type="Proteomes" id="UP000011602">
    <property type="component" value="Unassembled WGS sequence"/>
</dbReference>
<feature type="compositionally biased region" description="Gly residues" evidence="1">
    <location>
        <begin position="1"/>
        <end position="11"/>
    </location>
</feature>
<keyword evidence="2" id="KW-0472">Membrane</keyword>
<dbReference type="SUPFAM" id="SSF49384">
    <property type="entry name" value="Carbohydrate-binding domain"/>
    <property type="match status" value="1"/>
</dbReference>
<evidence type="ECO:0000313" key="4">
    <source>
        <dbReference type="Proteomes" id="UP000011602"/>
    </source>
</evidence>
<name>L9WY26_9EURY</name>
<feature type="region of interest" description="Disordered" evidence="1">
    <location>
        <begin position="186"/>
        <end position="231"/>
    </location>
</feature>
<comment type="caution">
    <text evidence="3">The sequence shown here is derived from an EMBL/GenBank/DDBJ whole genome shotgun (WGS) entry which is preliminary data.</text>
</comment>
<dbReference type="eggNOG" id="arCOG02087">
    <property type="taxonomic scope" value="Archaea"/>
</dbReference>
<feature type="region of interest" description="Disordered" evidence="1">
    <location>
        <begin position="1"/>
        <end position="63"/>
    </location>
</feature>
<dbReference type="RefSeq" id="WP_007259976.1">
    <property type="nucleotide sequence ID" value="NZ_AOHZ01000061.1"/>
</dbReference>
<evidence type="ECO:0000256" key="1">
    <source>
        <dbReference type="SAM" id="MobiDB-lite"/>
    </source>
</evidence>
<dbReference type="EMBL" id="AOHZ01000061">
    <property type="protein sequence ID" value="ELY54071.1"/>
    <property type="molecule type" value="Genomic_DNA"/>
</dbReference>
<feature type="compositionally biased region" description="Acidic residues" evidence="1">
    <location>
        <begin position="788"/>
        <end position="810"/>
    </location>
</feature>
<feature type="compositionally biased region" description="Acidic residues" evidence="1">
    <location>
        <begin position="208"/>
        <end position="227"/>
    </location>
</feature>
<proteinExistence type="predicted"/>
<reference evidence="3 4" key="1">
    <citation type="journal article" date="2014" name="PLoS Genet.">
        <title>Phylogenetically driven sequencing of extremely halophilic archaea reveals strategies for static and dynamic osmo-response.</title>
        <authorList>
            <person name="Becker E.A."/>
            <person name="Seitzer P.M."/>
            <person name="Tritt A."/>
            <person name="Larsen D."/>
            <person name="Krusor M."/>
            <person name="Yao A.I."/>
            <person name="Wu D."/>
            <person name="Madern D."/>
            <person name="Eisen J.A."/>
            <person name="Darling A.E."/>
            <person name="Facciotti M.T."/>
        </authorList>
    </citation>
    <scope>NUCLEOTIDE SEQUENCE [LARGE SCALE GENOMIC DNA]</scope>
    <source>
        <strain evidence="3 4">JCM 12255</strain>
    </source>
</reference>
<protein>
    <submittedName>
        <fullName evidence="3">Cell surface glycoprotein</fullName>
    </submittedName>
</protein>
<evidence type="ECO:0000256" key="2">
    <source>
        <dbReference type="SAM" id="Phobius"/>
    </source>
</evidence>
<dbReference type="GO" id="GO:0030246">
    <property type="term" value="F:carbohydrate binding"/>
    <property type="evidence" value="ECO:0007669"/>
    <property type="project" value="InterPro"/>
</dbReference>
<dbReference type="Gene3D" id="2.60.40.1120">
    <property type="entry name" value="Carboxypeptidase-like, regulatory domain"/>
    <property type="match status" value="1"/>
</dbReference>
<dbReference type="Gene3D" id="2.60.40.680">
    <property type="match status" value="1"/>
</dbReference>
<feature type="region of interest" description="Disordered" evidence="1">
    <location>
        <begin position="250"/>
        <end position="269"/>
    </location>
</feature>
<organism evidence="3 4">
    <name type="scientific">Natronolimnohabitans innermongolicus JCM 12255</name>
    <dbReference type="NCBI Taxonomy" id="1227499"/>
    <lineage>
        <taxon>Archaea</taxon>
        <taxon>Methanobacteriati</taxon>
        <taxon>Methanobacteriota</taxon>
        <taxon>Stenosarchaea group</taxon>
        <taxon>Halobacteria</taxon>
        <taxon>Halobacteriales</taxon>
        <taxon>Natrialbaceae</taxon>
        <taxon>Natronolimnohabitans</taxon>
    </lineage>
</organism>
<feature type="transmembrane region" description="Helical" evidence="2">
    <location>
        <begin position="823"/>
        <end position="845"/>
    </location>
</feature>
<dbReference type="PATRIC" id="fig|1227499.3.peg.2771"/>
<feature type="region of interest" description="Disordered" evidence="1">
    <location>
        <begin position="568"/>
        <end position="604"/>
    </location>
</feature>
<gene>
    <name evidence="3" type="ORF">C493_13513</name>
</gene>